<dbReference type="Proteomes" id="UP000799770">
    <property type="component" value="Unassembled WGS sequence"/>
</dbReference>
<dbReference type="EMBL" id="ML977310">
    <property type="protein sequence ID" value="KAF2123219.1"/>
    <property type="molecule type" value="Genomic_DNA"/>
</dbReference>
<evidence type="ECO:0000313" key="2">
    <source>
        <dbReference type="EMBL" id="KAF2123219.1"/>
    </source>
</evidence>
<evidence type="ECO:0000256" key="1">
    <source>
        <dbReference type="SAM" id="MobiDB-lite"/>
    </source>
</evidence>
<accession>A0A6A5ZUP3</accession>
<evidence type="ECO:0000313" key="3">
    <source>
        <dbReference type="Proteomes" id="UP000799770"/>
    </source>
</evidence>
<proteinExistence type="predicted"/>
<keyword evidence="3" id="KW-1185">Reference proteome</keyword>
<feature type="region of interest" description="Disordered" evidence="1">
    <location>
        <begin position="98"/>
        <end position="117"/>
    </location>
</feature>
<gene>
    <name evidence="2" type="ORF">BDV96DRAFT_593657</name>
</gene>
<feature type="compositionally biased region" description="Low complexity" evidence="1">
    <location>
        <begin position="98"/>
        <end position="113"/>
    </location>
</feature>
<reference evidence="2" key="1">
    <citation type="journal article" date="2020" name="Stud. Mycol.">
        <title>101 Dothideomycetes genomes: a test case for predicting lifestyles and emergence of pathogens.</title>
        <authorList>
            <person name="Haridas S."/>
            <person name="Albert R."/>
            <person name="Binder M."/>
            <person name="Bloem J."/>
            <person name="Labutti K."/>
            <person name="Salamov A."/>
            <person name="Andreopoulos B."/>
            <person name="Baker S."/>
            <person name="Barry K."/>
            <person name="Bills G."/>
            <person name="Bluhm B."/>
            <person name="Cannon C."/>
            <person name="Castanera R."/>
            <person name="Culley D."/>
            <person name="Daum C."/>
            <person name="Ezra D."/>
            <person name="Gonzalez J."/>
            <person name="Henrissat B."/>
            <person name="Kuo A."/>
            <person name="Liang C."/>
            <person name="Lipzen A."/>
            <person name="Lutzoni F."/>
            <person name="Magnuson J."/>
            <person name="Mondo S."/>
            <person name="Nolan M."/>
            <person name="Ohm R."/>
            <person name="Pangilinan J."/>
            <person name="Park H.-J."/>
            <person name="Ramirez L."/>
            <person name="Alfaro M."/>
            <person name="Sun H."/>
            <person name="Tritt A."/>
            <person name="Yoshinaga Y."/>
            <person name="Zwiers L.-H."/>
            <person name="Turgeon B."/>
            <person name="Goodwin S."/>
            <person name="Spatafora J."/>
            <person name="Crous P."/>
            <person name="Grigoriev I."/>
        </authorList>
    </citation>
    <scope>NUCLEOTIDE SEQUENCE</scope>
    <source>
        <strain evidence="2">CBS 627.86</strain>
    </source>
</reference>
<name>A0A6A5ZUP3_9PLEO</name>
<organism evidence="2 3">
    <name type="scientific">Lophiotrema nucula</name>
    <dbReference type="NCBI Taxonomy" id="690887"/>
    <lineage>
        <taxon>Eukaryota</taxon>
        <taxon>Fungi</taxon>
        <taxon>Dikarya</taxon>
        <taxon>Ascomycota</taxon>
        <taxon>Pezizomycotina</taxon>
        <taxon>Dothideomycetes</taxon>
        <taxon>Pleosporomycetidae</taxon>
        <taxon>Pleosporales</taxon>
        <taxon>Lophiotremataceae</taxon>
        <taxon>Lophiotrema</taxon>
    </lineage>
</organism>
<dbReference type="AlphaFoldDB" id="A0A6A5ZUP3"/>
<sequence>MATPTHEESIRLVAMAYEAAVYTRAPGVGSLNIRFVAAKHNIRAVSSSSSFRARAISSKLVSALAYGPKNWAILCLCMKSRLSIRLDYQYSLSFAATVSSSSSGSGPRAAVGSKEGTGRPLETRYSWYFTVFCTTDCESSTIFELAIRKEELECRGQSGEAGSSFGLT</sequence>
<protein>
    <submittedName>
        <fullName evidence="2">Uncharacterized protein</fullName>
    </submittedName>
</protein>